<dbReference type="NCBIfam" id="TIGR00427">
    <property type="entry name" value="NAAT family transporter"/>
    <property type="match status" value="1"/>
</dbReference>
<organism evidence="8 9">
    <name type="scientific">Herbaspirillum lusitanum</name>
    <dbReference type="NCBI Taxonomy" id="213312"/>
    <lineage>
        <taxon>Bacteria</taxon>
        <taxon>Pseudomonadati</taxon>
        <taxon>Pseudomonadota</taxon>
        <taxon>Betaproteobacteria</taxon>
        <taxon>Burkholderiales</taxon>
        <taxon>Oxalobacteraceae</taxon>
        <taxon>Herbaspirillum</taxon>
    </lineage>
</organism>
<gene>
    <name evidence="8" type="ORF">PQR62_07965</name>
</gene>
<evidence type="ECO:0000256" key="6">
    <source>
        <dbReference type="ARBA" id="ARBA00023136"/>
    </source>
</evidence>
<comment type="subcellular location">
    <subcellularLocation>
        <location evidence="1 7">Cell membrane</location>
        <topology evidence="1 7">Multi-pass membrane protein</topology>
    </subcellularLocation>
</comment>
<dbReference type="RefSeq" id="WP_408156569.1">
    <property type="nucleotide sequence ID" value="NZ_JAQQFM010000003.1"/>
</dbReference>
<dbReference type="Proteomes" id="UP001629246">
    <property type="component" value="Unassembled WGS sequence"/>
</dbReference>
<keyword evidence="6 7" id="KW-0472">Membrane</keyword>
<proteinExistence type="inferred from homology"/>
<evidence type="ECO:0000256" key="7">
    <source>
        <dbReference type="RuleBase" id="RU362048"/>
    </source>
</evidence>
<feature type="transmembrane region" description="Helical" evidence="7">
    <location>
        <begin position="198"/>
        <end position="220"/>
    </location>
</feature>
<dbReference type="InterPro" id="IPR002771">
    <property type="entry name" value="Multi_antbiot-R_MarC"/>
</dbReference>
<evidence type="ECO:0000256" key="4">
    <source>
        <dbReference type="ARBA" id="ARBA00022692"/>
    </source>
</evidence>
<keyword evidence="5 7" id="KW-1133">Transmembrane helix</keyword>
<sequence>MLILFLKAVILIPVTLLPILNPLGIAPVFASLLGNVSRKVEQRIARQVAINCWFMLVGAVFIGSHVLTFFGISLPIVRVGGGLLVAVSGWRMLSDNSQDNSIRTQVAKTYDEDLSDDEIKARSFYPLSFPLTVGPGTIAASITLGANTPVRLVDWVISIGSAALGAALTAAAVYLCYGNAQKLVGMLGRLGTMVVLRLSAFILLCIGIQIFWSGLAALLAEAGISGVAP</sequence>
<reference evidence="8 9" key="1">
    <citation type="journal article" date="2024" name="Chem. Sci.">
        <title>Discovery of megapolipeptins by genome mining of a Burkholderiales bacteria collection.</title>
        <authorList>
            <person name="Paulo B.S."/>
            <person name="Recchia M.J.J."/>
            <person name="Lee S."/>
            <person name="Fergusson C.H."/>
            <person name="Romanowski S.B."/>
            <person name="Hernandez A."/>
            <person name="Krull N."/>
            <person name="Liu D.Y."/>
            <person name="Cavanagh H."/>
            <person name="Bos A."/>
            <person name="Gray C.A."/>
            <person name="Murphy B.T."/>
            <person name="Linington R.G."/>
            <person name="Eustaquio A.S."/>
        </authorList>
    </citation>
    <scope>NUCLEOTIDE SEQUENCE [LARGE SCALE GENOMIC DNA]</scope>
    <source>
        <strain evidence="8 9">RL21-008-BIB-A</strain>
    </source>
</reference>
<evidence type="ECO:0000256" key="1">
    <source>
        <dbReference type="ARBA" id="ARBA00004651"/>
    </source>
</evidence>
<keyword evidence="9" id="KW-1185">Reference proteome</keyword>
<comment type="caution">
    <text evidence="8">The sequence shown here is derived from an EMBL/GenBank/DDBJ whole genome shotgun (WGS) entry which is preliminary data.</text>
</comment>
<evidence type="ECO:0000256" key="3">
    <source>
        <dbReference type="ARBA" id="ARBA00022475"/>
    </source>
</evidence>
<name>A0ABW9A8A6_9BURK</name>
<keyword evidence="4 7" id="KW-0812">Transmembrane</keyword>
<accession>A0ABW9A8A6</accession>
<feature type="transmembrane region" description="Helical" evidence="7">
    <location>
        <begin position="124"/>
        <end position="143"/>
    </location>
</feature>
<feature type="transmembrane region" description="Helical" evidence="7">
    <location>
        <begin position="76"/>
        <end position="93"/>
    </location>
</feature>
<feature type="transmembrane region" description="Helical" evidence="7">
    <location>
        <begin position="48"/>
        <end position="70"/>
    </location>
</feature>
<evidence type="ECO:0000256" key="5">
    <source>
        <dbReference type="ARBA" id="ARBA00022989"/>
    </source>
</evidence>
<protein>
    <recommendedName>
        <fullName evidence="7">UPF0056 membrane protein</fullName>
    </recommendedName>
</protein>
<evidence type="ECO:0000256" key="2">
    <source>
        <dbReference type="ARBA" id="ARBA00009784"/>
    </source>
</evidence>
<evidence type="ECO:0000313" key="9">
    <source>
        <dbReference type="Proteomes" id="UP001629246"/>
    </source>
</evidence>
<comment type="similarity">
    <text evidence="2 7">Belongs to the UPF0056 (MarC) family.</text>
</comment>
<feature type="transmembrane region" description="Helical" evidence="7">
    <location>
        <begin position="12"/>
        <end position="36"/>
    </location>
</feature>
<dbReference type="EMBL" id="JAQQFM010000003">
    <property type="protein sequence ID" value="MFL9924195.1"/>
    <property type="molecule type" value="Genomic_DNA"/>
</dbReference>
<keyword evidence="3" id="KW-1003">Cell membrane</keyword>
<dbReference type="PANTHER" id="PTHR33508:SF1">
    <property type="entry name" value="UPF0056 MEMBRANE PROTEIN YHCE"/>
    <property type="match status" value="1"/>
</dbReference>
<dbReference type="PANTHER" id="PTHR33508">
    <property type="entry name" value="UPF0056 MEMBRANE PROTEIN YHCE"/>
    <property type="match status" value="1"/>
</dbReference>
<dbReference type="Pfam" id="PF01914">
    <property type="entry name" value="MarC"/>
    <property type="match status" value="1"/>
</dbReference>
<feature type="transmembrane region" description="Helical" evidence="7">
    <location>
        <begin position="155"/>
        <end position="177"/>
    </location>
</feature>
<evidence type="ECO:0000313" key="8">
    <source>
        <dbReference type="EMBL" id="MFL9924195.1"/>
    </source>
</evidence>